<dbReference type="PANTHER" id="PTHR11808">
    <property type="entry name" value="TRANS-SULFURATION ENZYME FAMILY MEMBER"/>
    <property type="match status" value="1"/>
</dbReference>
<dbReference type="InterPro" id="IPR000277">
    <property type="entry name" value="Cys/Met-Metab_PyrdxlP-dep_enz"/>
</dbReference>
<evidence type="ECO:0000313" key="7">
    <source>
        <dbReference type="Proteomes" id="UP000291289"/>
    </source>
</evidence>
<dbReference type="GO" id="GO:0019346">
    <property type="term" value="P:transsulfuration"/>
    <property type="evidence" value="ECO:0007669"/>
    <property type="project" value="InterPro"/>
</dbReference>
<feature type="modified residue" description="N6-(pyridoxal phosphate)lysine" evidence="4">
    <location>
        <position position="202"/>
    </location>
</feature>
<comment type="cofactor">
    <cofactor evidence="1 5">
        <name>pyridoxal 5'-phosphate</name>
        <dbReference type="ChEBI" id="CHEBI:597326"/>
    </cofactor>
</comment>
<dbReference type="GO" id="GO:0005737">
    <property type="term" value="C:cytoplasm"/>
    <property type="evidence" value="ECO:0007669"/>
    <property type="project" value="TreeGrafter"/>
</dbReference>
<accession>A0A4R0QQV1</accession>
<reference evidence="6 7" key="1">
    <citation type="submission" date="2018-12" db="EMBL/GenBank/DDBJ databases">
        <title>Alloscrdovia theropitheci sp. nov: a novel taxon from the feces of the bleeding-herat monkey (Theropithecus geleda).</title>
        <authorList>
            <person name="Modesto M."/>
        </authorList>
    </citation>
    <scope>NUCLEOTIDE SEQUENCE [LARGE SCALE GENOMIC DNA]</scope>
    <source>
        <strain evidence="6 7">GLDI4/2</strain>
    </source>
</reference>
<dbReference type="InterPro" id="IPR015421">
    <property type="entry name" value="PyrdxlP-dep_Trfase_major"/>
</dbReference>
<dbReference type="RefSeq" id="WP_131283239.1">
    <property type="nucleotide sequence ID" value="NZ_RXLP01000005.1"/>
</dbReference>
<sequence>MTHFETQLVHGASIDDNSTRAVNPPIYNSSTYAFETVKEYPRWDYARSGNPTREAVEKQVALLEHASVGFAFSSGLAAIHAAFSIFKPGDHIITGDNIYGGTYSIIHEYFERWGLTFSEADTTNEEALEKAFVEAEDSGHPARAIYFEVLTNPLLKVSDVRTVVRVAKKHNALVIIDNTFVTPYGQQPLDLGADIVVHSATKYLSGHSDIMAGVAVTNDAELAQKLYFALNRVGGALSPQDANLLRRGIQTLALRMERHDSNALKVAQWLENNQYVTHVNYPGLESNQYHKIASEQLRSYGGVLSFELDERVDAEKMLDSLKLFTVAVSLGAVESLAELPCRMTHFELPREERLKHGITDGLVRLSIGIEDVEDIIDDLDQAIHAAVRETAVREAL</sequence>
<proteinExistence type="inferred from homology"/>
<organism evidence="6 7">
    <name type="scientific">Alloscardovia theropitheci</name>
    <dbReference type="NCBI Taxonomy" id="2496842"/>
    <lineage>
        <taxon>Bacteria</taxon>
        <taxon>Bacillati</taxon>
        <taxon>Actinomycetota</taxon>
        <taxon>Actinomycetes</taxon>
        <taxon>Bifidobacteriales</taxon>
        <taxon>Bifidobacteriaceae</taxon>
        <taxon>Alloscardovia</taxon>
    </lineage>
</organism>
<dbReference type="FunFam" id="3.90.1150.10:FF:000033">
    <property type="entry name" value="Cystathionine gamma-synthase"/>
    <property type="match status" value="1"/>
</dbReference>
<dbReference type="CDD" id="cd00614">
    <property type="entry name" value="CGS_like"/>
    <property type="match status" value="1"/>
</dbReference>
<dbReference type="PROSITE" id="PS00868">
    <property type="entry name" value="CYS_MET_METAB_PP"/>
    <property type="match status" value="1"/>
</dbReference>
<dbReference type="Gene3D" id="3.90.1150.10">
    <property type="entry name" value="Aspartate Aminotransferase, domain 1"/>
    <property type="match status" value="1"/>
</dbReference>
<dbReference type="GO" id="GO:0009086">
    <property type="term" value="P:methionine biosynthetic process"/>
    <property type="evidence" value="ECO:0007669"/>
    <property type="project" value="UniProtKB-ARBA"/>
</dbReference>
<evidence type="ECO:0000256" key="4">
    <source>
        <dbReference type="PIRSR" id="PIRSR001434-2"/>
    </source>
</evidence>
<dbReference type="GO" id="GO:0030170">
    <property type="term" value="F:pyridoxal phosphate binding"/>
    <property type="evidence" value="ECO:0007669"/>
    <property type="project" value="InterPro"/>
</dbReference>
<keyword evidence="6" id="KW-0808">Transferase</keyword>
<name>A0A4R0QQV1_9BIFI</name>
<dbReference type="InterPro" id="IPR015422">
    <property type="entry name" value="PyrdxlP-dep_Trfase_small"/>
</dbReference>
<evidence type="ECO:0000256" key="5">
    <source>
        <dbReference type="RuleBase" id="RU362118"/>
    </source>
</evidence>
<dbReference type="Gene3D" id="3.40.640.10">
    <property type="entry name" value="Type I PLP-dependent aspartate aminotransferase-like (Major domain)"/>
    <property type="match status" value="1"/>
</dbReference>
<dbReference type="InterPro" id="IPR054542">
    <property type="entry name" value="Cys_met_metab_PP"/>
</dbReference>
<comment type="caution">
    <text evidence="6">The sequence shown here is derived from an EMBL/GenBank/DDBJ whole genome shotgun (WGS) entry which is preliminary data.</text>
</comment>
<evidence type="ECO:0000313" key="6">
    <source>
        <dbReference type="EMBL" id="TCD54712.1"/>
    </source>
</evidence>
<dbReference type="AlphaFoldDB" id="A0A4R0QQV1"/>
<dbReference type="Proteomes" id="UP000291289">
    <property type="component" value="Unassembled WGS sequence"/>
</dbReference>
<keyword evidence="3 4" id="KW-0663">Pyridoxal phosphate</keyword>
<evidence type="ECO:0000256" key="1">
    <source>
        <dbReference type="ARBA" id="ARBA00001933"/>
    </source>
</evidence>
<dbReference type="PIRSF" id="PIRSF001434">
    <property type="entry name" value="CGS"/>
    <property type="match status" value="1"/>
</dbReference>
<dbReference type="Pfam" id="PF01053">
    <property type="entry name" value="Cys_Met_Meta_PP"/>
    <property type="match status" value="1"/>
</dbReference>
<dbReference type="InterPro" id="IPR015424">
    <property type="entry name" value="PyrdxlP-dep_Trfase"/>
</dbReference>
<dbReference type="GO" id="GO:0016846">
    <property type="term" value="F:carbon-sulfur lyase activity"/>
    <property type="evidence" value="ECO:0007669"/>
    <property type="project" value="TreeGrafter"/>
</dbReference>
<evidence type="ECO:0000256" key="2">
    <source>
        <dbReference type="ARBA" id="ARBA00009077"/>
    </source>
</evidence>
<dbReference type="OrthoDB" id="9780685at2"/>
<dbReference type="SUPFAM" id="SSF53383">
    <property type="entry name" value="PLP-dependent transferases"/>
    <property type="match status" value="1"/>
</dbReference>
<dbReference type="EMBL" id="RXLP01000005">
    <property type="protein sequence ID" value="TCD54712.1"/>
    <property type="molecule type" value="Genomic_DNA"/>
</dbReference>
<dbReference type="GO" id="GO:0016740">
    <property type="term" value="F:transferase activity"/>
    <property type="evidence" value="ECO:0007669"/>
    <property type="project" value="UniProtKB-KW"/>
</dbReference>
<gene>
    <name evidence="6" type="ORF">EJ419_01910</name>
</gene>
<comment type="similarity">
    <text evidence="2 5">Belongs to the trans-sulfuration enzymes family.</text>
</comment>
<keyword evidence="7" id="KW-1185">Reference proteome</keyword>
<dbReference type="FunFam" id="3.40.640.10:FF:000009">
    <property type="entry name" value="Cystathionine gamma-synthase homolog"/>
    <property type="match status" value="1"/>
</dbReference>
<evidence type="ECO:0000256" key="3">
    <source>
        <dbReference type="ARBA" id="ARBA00022898"/>
    </source>
</evidence>
<protein>
    <submittedName>
        <fullName evidence="6">PLP-dependent transferase</fullName>
    </submittedName>
</protein>